<name>A0A210RVW9_9BURK</name>
<dbReference type="InterPro" id="IPR025285">
    <property type="entry name" value="DUF4145"/>
</dbReference>
<feature type="coiled-coil region" evidence="1">
    <location>
        <begin position="147"/>
        <end position="179"/>
    </location>
</feature>
<dbReference type="OrthoDB" id="9804086at2"/>
<dbReference type="InterPro" id="IPR001650">
    <property type="entry name" value="Helicase_C-like"/>
</dbReference>
<evidence type="ECO:0000313" key="4">
    <source>
        <dbReference type="Proteomes" id="UP000196880"/>
    </source>
</evidence>
<accession>A0A210RVW9</accession>
<evidence type="ECO:0000259" key="2">
    <source>
        <dbReference type="PROSITE" id="PS51192"/>
    </source>
</evidence>
<dbReference type="Gene3D" id="3.90.1570.30">
    <property type="match status" value="1"/>
</dbReference>
<keyword evidence="4" id="KW-1185">Reference proteome</keyword>
<dbReference type="AlphaFoldDB" id="A0A210RVW9"/>
<proteinExistence type="predicted"/>
<dbReference type="PROSITE" id="PS51192">
    <property type="entry name" value="HELICASE_ATP_BIND_1"/>
    <property type="match status" value="1"/>
</dbReference>
<keyword evidence="3" id="KW-0378">Hydrolase</keyword>
<sequence length="1112" mass="126593">MSNFTFLQKEFFSICDSATKAESYLNSDARAACWYSRMTLEQIVDWLYRYDPAYKSYEPSLGARVHDPCFRSNAGENIFTKATVIISIGNRAAHGKAAKQAEAYTAIQELFHIAYWLARTYGDKARPDPSLQFDEKLIPAAKKQDVITASQLQAAEEKLRLEQAEKDAIKQELDTLRIEFVKAKVINSKTPDLHNYNEEQTRDYFIDLLLNEAGWSLDKKEDREYEVSGMPNNQGIGFVDYVLWGNDGKPLAVVEAKRTRRDARVGQQQAKLYADCLEAQFGRRPVIYYTNGYEHWFWDDKNASPRPVQGFHKKDELELLMQRRSSRHPLATVEIDKAIVERSYQHQAIRSITEAIEQHNQRRSLVVMATGSGKTRTVIALVDMLMRAGWVKRVLFLADRVSLVKQASREFGKHLPNVQVVNLLDGSDVEGRVYVSTYQTMLNQINSTDSTVKKFGIGYFDLIIVDEAHRSIYSKYGAIFSYFDSYLVGLTATPKDEVDRNTYNLFQMQNGVPTYAYSLDDAIDAGYLVPPRAISVPVHFPREGIKYDELSEDEKQQWDELEWGENGPPEEVDPAAMNQWLFNQDTVDQVIRHMMIRGQKVASGDRIGKTIIFAKNNLHAEFIAERFNINYPQYKGEMARVITYQTEYAQSLIDDFSNKDKAPHIAISVDMLDTGIDVPEVLNLVFFKRVRSKTKFWQMIGRGTRLCKDLFAPNEDKKFFYILDYCQNLEYFKENPDASDGSSGESLDTQLFKNRIEVLTTLEGLKDKSTKEEIELRDYTANYLHELVANMTLENIIVRPKRKFVEKFSNALSWKALSSGDAAEAATELASLPSKKIDTEEEAKRFDLAILKLQLCVLRADKGFERLQGYVRAIAAALELQESIPAIRKQIELIQSINSNEWWQDVTVGMLEHVRIQLRSLVKLIEKSKRNIVFTNFGDSIGEGVEFDLPISVGGLNYEKFKAKARDFLRQHENKLAINKLKRNLPITSTDLEELEAILLEQASGDATLIKRAKEDAHGLGLFVRSLIGLDRVAATEAMNAFLTDASATSKQIEFVTLIVDELTKNGAMDDDRLYQSPFVDITPTGPESIFSSAKVEQLFASINEVRLRAVA</sequence>
<dbReference type="SUPFAM" id="SSF52540">
    <property type="entry name" value="P-loop containing nucleoside triphosphate hydrolases"/>
    <property type="match status" value="2"/>
</dbReference>
<dbReference type="PANTHER" id="PTHR47396:SF1">
    <property type="entry name" value="ATP-DEPENDENT HELICASE IRC3-RELATED"/>
    <property type="match status" value="1"/>
</dbReference>
<dbReference type="GO" id="GO:0005829">
    <property type="term" value="C:cytosol"/>
    <property type="evidence" value="ECO:0007669"/>
    <property type="project" value="TreeGrafter"/>
</dbReference>
<gene>
    <name evidence="3" type="ORF">B6A14_04565</name>
</gene>
<keyword evidence="3" id="KW-0255">Endonuclease</keyword>
<dbReference type="GO" id="GO:0005524">
    <property type="term" value="F:ATP binding"/>
    <property type="evidence" value="ECO:0007669"/>
    <property type="project" value="UniProtKB-KW"/>
</dbReference>
<dbReference type="InterPro" id="IPR006935">
    <property type="entry name" value="Helicase/UvrB_N"/>
</dbReference>
<dbReference type="InterPro" id="IPR007409">
    <property type="entry name" value="Restrct_endonuc_type1_HsdR_N"/>
</dbReference>
<dbReference type="Proteomes" id="UP000196880">
    <property type="component" value="Unassembled WGS sequence"/>
</dbReference>
<dbReference type="RefSeq" id="WP_087909286.1">
    <property type="nucleotide sequence ID" value="NZ_NAIA01000003.1"/>
</dbReference>
<keyword evidence="1" id="KW-0175">Coiled coil</keyword>
<dbReference type="InterPro" id="IPR027417">
    <property type="entry name" value="P-loop_NTPase"/>
</dbReference>
<dbReference type="GO" id="GO:0003677">
    <property type="term" value="F:DNA binding"/>
    <property type="evidence" value="ECO:0007669"/>
    <property type="project" value="UniProtKB-KW"/>
</dbReference>
<organism evidence="3 4">
    <name type="scientific">Polynucleobacter hirudinilacicola</name>
    <dbReference type="NCBI Taxonomy" id="1743166"/>
    <lineage>
        <taxon>Bacteria</taxon>
        <taxon>Pseudomonadati</taxon>
        <taxon>Pseudomonadota</taxon>
        <taxon>Betaproteobacteria</taxon>
        <taxon>Burkholderiales</taxon>
        <taxon>Burkholderiaceae</taxon>
        <taxon>Polynucleobacter</taxon>
    </lineage>
</organism>
<dbReference type="PANTHER" id="PTHR47396">
    <property type="entry name" value="TYPE I RESTRICTION ENZYME ECOKI R PROTEIN"/>
    <property type="match status" value="1"/>
</dbReference>
<dbReference type="Pfam" id="PF04851">
    <property type="entry name" value="ResIII"/>
    <property type="match status" value="1"/>
</dbReference>
<evidence type="ECO:0000313" key="3">
    <source>
        <dbReference type="EMBL" id="OWF65090.1"/>
    </source>
</evidence>
<dbReference type="CDD" id="cd18032">
    <property type="entry name" value="DEXHc_RE_I_III_res"/>
    <property type="match status" value="1"/>
</dbReference>
<dbReference type="InterPro" id="IPR013670">
    <property type="entry name" value="EcoEI_R_C_dom"/>
</dbReference>
<dbReference type="SMART" id="SM00487">
    <property type="entry name" value="DEXDc"/>
    <property type="match status" value="1"/>
</dbReference>
<dbReference type="CDD" id="cd18799">
    <property type="entry name" value="SF2_C_EcoAI-like"/>
    <property type="match status" value="1"/>
</dbReference>
<dbReference type="Pfam" id="PF08463">
    <property type="entry name" value="EcoEI_R_C"/>
    <property type="match status" value="1"/>
</dbReference>
<protein>
    <submittedName>
        <fullName evidence="3">Restriction endonuclease subunit R</fullName>
    </submittedName>
</protein>
<dbReference type="Pfam" id="PF13643">
    <property type="entry name" value="DUF4145"/>
    <property type="match status" value="1"/>
</dbReference>
<comment type="caution">
    <text evidence="3">The sequence shown here is derived from an EMBL/GenBank/DDBJ whole genome shotgun (WGS) entry which is preliminary data.</text>
</comment>
<dbReference type="Pfam" id="PF00271">
    <property type="entry name" value="Helicase_C"/>
    <property type="match status" value="1"/>
</dbReference>
<dbReference type="Gene3D" id="3.40.50.300">
    <property type="entry name" value="P-loop containing nucleotide triphosphate hydrolases"/>
    <property type="match status" value="2"/>
</dbReference>
<evidence type="ECO:0000256" key="1">
    <source>
        <dbReference type="SAM" id="Coils"/>
    </source>
</evidence>
<dbReference type="GO" id="GO:0009307">
    <property type="term" value="P:DNA restriction-modification system"/>
    <property type="evidence" value="ECO:0007669"/>
    <property type="project" value="UniProtKB-KW"/>
</dbReference>
<dbReference type="EMBL" id="NAIA01000003">
    <property type="protein sequence ID" value="OWF65090.1"/>
    <property type="molecule type" value="Genomic_DNA"/>
</dbReference>
<dbReference type="Pfam" id="PF04313">
    <property type="entry name" value="HSDR_N"/>
    <property type="match status" value="1"/>
</dbReference>
<dbReference type="GO" id="GO:0009035">
    <property type="term" value="F:type I site-specific deoxyribonuclease activity"/>
    <property type="evidence" value="ECO:0007669"/>
    <property type="project" value="UniProtKB-EC"/>
</dbReference>
<dbReference type="InterPro" id="IPR050742">
    <property type="entry name" value="Helicase_Restrict-Modif_Enz"/>
</dbReference>
<dbReference type="InterPro" id="IPR014001">
    <property type="entry name" value="Helicase_ATP-bd"/>
</dbReference>
<reference evidence="3 4" key="1">
    <citation type="submission" date="2017-03" db="EMBL/GenBank/DDBJ databases">
        <title>New species Polynucleobacter sp. MWH-EgelM1-30-B4.</title>
        <authorList>
            <person name="Hahn M.W."/>
        </authorList>
    </citation>
    <scope>NUCLEOTIDE SEQUENCE [LARGE SCALE GENOMIC DNA]</scope>
    <source>
        <strain evidence="3 4">MWH-EgelM1-30-B4</strain>
    </source>
</reference>
<feature type="domain" description="Helicase ATP-binding" evidence="2">
    <location>
        <begin position="355"/>
        <end position="512"/>
    </location>
</feature>
<keyword evidence="3" id="KW-0540">Nuclease</keyword>